<dbReference type="NCBIfam" id="TIGR01451">
    <property type="entry name" value="B_ant_repeat"/>
    <property type="match status" value="1"/>
</dbReference>
<dbReference type="Pfam" id="PF19407">
    <property type="entry name" value="DUF5979"/>
    <property type="match status" value="5"/>
</dbReference>
<dbReference type="STRING" id="1736691.SAMN06295964_1637"/>
<dbReference type="Proteomes" id="UP000191040">
    <property type="component" value="Chromosome I"/>
</dbReference>
<feature type="transmembrane region" description="Helical" evidence="2">
    <location>
        <begin position="2353"/>
        <end position="2372"/>
    </location>
</feature>
<dbReference type="RefSeq" id="WP_153302927.1">
    <property type="nucleotide sequence ID" value="NZ_LT796768.1"/>
</dbReference>
<keyword evidence="3" id="KW-0732">Signal</keyword>
<evidence type="ECO:0000313" key="6">
    <source>
        <dbReference type="Proteomes" id="UP000191040"/>
    </source>
</evidence>
<keyword evidence="6" id="KW-1185">Reference proteome</keyword>
<sequence>MVLRRVVASGAALLLAAGVLSPAVAQALPDPDPSDITAVLDVSKSVAPATVGPGDSVTFTISIGCSAISDVGCRGAVTTDSVPEPFVIDSVTPAGPNAAATPEVDGQDVLVTWVEDIGGGATGMLDNTTSQITIAAHVPEDVSYDYDGQTITNTAVGEATNAADDPASAEVTINVPLDLETTAGKSFEPASALASSGTPVTAGLSGSNDSNATVESLVIQDPTDPDADPSPFTYLGFEGFGDVSAPEGTTGTTYEVYVDGAWVVCPDGELPAGVDPADVRGTRVTFTGAIPAGADASVDLDLETTDAAASVTDDTTVANDVESQVTRDGEEATDDATADFVIQANAIDVSAGKAFDPDIVVAGQSSDVRLDAANDSAIAIDSLTVTEPSSGSFPDDYAFGGFTGPVTFPTGATSATVTYQPSGEQFTFTADETPPPPAAGAASVTSFSIEFQGQIAAGATAVIPFEVTTDADASGLPNTVTNEVAVEGENDGAIDDDTAEDDLYIYGEVLEPYIGKNIYPSQILANPGEVVTVALEGGTTELPNPPETTTGSTGDAEQVVIQDPLDPIEGNAWWNAFDLEAITQTPIPADAELTVYYYDTSTSSWEVLDGPIAGPDVYSSDVPDDISDVAGGVRFVYDYTGDADGFPPGTDFAPRFTSSLRDIGRYDQESPPYNTDPDQPNTLVPNCAQSSASNETNGTSGDAAMDPGEPGGCPDVEIIPTDGQGVGDLVDKEFGTSSSGGDKSVIARSGDTIPSTLSWSTGGYSGLETVDITDIADPEGTEVEDSLYDAFDLARVAAISATDDPLLQYDRIASVQLWDGDSWDDAENDPCPQACDGTFPGMDLTADEQASTLGVRLVFEESPNRATTAGDDPAAPPVGSGVARSFGNDRNLSLVWRVRDEKRSDGSPVLEENTYNLDEPGVVRNQVNATGHPFDGDDISTNDVDDVTILDVPITTTTTKDWLGGPLALPAAGTPAESYPRSRIRVTTTNTTPARVDQLRIVDPAPGSTTEQDPFDYVDVVRIAGITVPTGATTTQVVLTCADGTTRPSAPPGFYTRAEALALTAMPCPVTGIEVLFDGRIASAASGVLALDVRLRATHRGTGAPITPADSPVLNTAQGVVADVDAIQDCPPPADARYACAQDPATIEIVNPTFGIVAGKSIEAASQVEGDDSPVTVTVSARNTGTAVPYMDEITDDDATFWNAFDLQRMDPSWTLPQPVEHVQACYLSGGDFTATNVTGDVVGGTWTCQALPPGPPFADGDLTLEAARSFIDTAAATVPIHGLRFRFMAGSDAGWQSPSNPLIEVPFEVVRRDDLRSGGPVPTTRSDQTAAPGEADAGVFVDTVDVAGQSVLIGADTRLSDTDTAQDDYTYEHLTVGVEVEKTPTGEVPPGTVIPFTLEFTNTGESPLTDPVFTDELPSDADGPMLIFDPESDPSVSSPYSFELEGDAPDPPNGDPLPTDQDDITIATNDDGDEITFAMPEGTVLEPGQTYTITIELMLRPGLTPDDELTNTATIDADEPFDPAACATTYDTATGRCEDDTVISPVRVAALRTVKSVKADVPVDESGIPEVWLDRDVVPEGVELPDDYCDTAADADGFYRAPCVPVTYPGDTETWRYTITNVGTLPLDELVSVDVLPHVGDTGTIVPAPRGSEWTPTFAGGLRLFDAPGGADVQIFYTDTYDACTDDLTPLTDSCEPGDWLPYDPVTVPNEDVRALKTVATFPDGSLFQPGESLTIDAQSRTTPESASDSAFPVAWNTVATGGVSNDGGTRATVTPTEGRKVGVTYPTGPLQLRKVVTGDGARFAPDSFTVQPVCTIEGEPIEGLEEVTLESNGDPVEIDGLPWGAECTATESAQGQTSSDADSATVGGPDDDIGLVTVTNEFDVAGMQVTKQVSSEAVDQDGTAIDYGPFVVLVECTFLGGDVYGDGYGPLNPMRHEIVDGETWAISGLPIGATCTTTEPDDADAAGVTISDETVTIGGEDGSAGDVQAVTVTNTFATGSLYLRKYVLPQAVEEFPVGEGPFTLHVRCTLTDASHPDGAVVYEDDIVLEGPQPLEATIDDIATGAVCVTTEPDPGDATTSIVTPQQVTIGDDTTVAVRAVNLFGGAAATITKTREGAGADLYGAGPFEVTLQCTYTGVDGEQEPLNTPGGAMRTLSADNDYTATFEPLLFGSTCRIEETGSGGANAVSITDVEGNEVSEFTVDSLTESLQFEVTNTFDVGSLEVVKTVRGEGPDRFDVALSCFRDVDGVATDVDVPGGATRTLSSDGDFTATYEDLPAGAECELRESDDGGADVVEISPNDGDPEVGTAVVGEGTTVSLSVVNTFEADAADAADAGGGPGGDLSDAGGPAWTLPMLATGLAALGAGLMIIRTARRRRE</sequence>
<feature type="region of interest" description="Disordered" evidence="1">
    <location>
        <begin position="1417"/>
        <end position="1462"/>
    </location>
</feature>
<dbReference type="InterPro" id="IPR047589">
    <property type="entry name" value="DUF11_rpt"/>
</dbReference>
<feature type="compositionally biased region" description="Polar residues" evidence="1">
    <location>
        <begin position="671"/>
        <end position="700"/>
    </location>
</feature>
<keyword evidence="2" id="KW-0812">Transmembrane</keyword>
<feature type="region of interest" description="Disordered" evidence="1">
    <location>
        <begin position="664"/>
        <end position="728"/>
    </location>
</feature>
<evidence type="ECO:0000256" key="1">
    <source>
        <dbReference type="SAM" id="MobiDB-lite"/>
    </source>
</evidence>
<dbReference type="EMBL" id="LT796768">
    <property type="protein sequence ID" value="SKB07285.1"/>
    <property type="molecule type" value="Genomic_DNA"/>
</dbReference>
<evidence type="ECO:0000256" key="3">
    <source>
        <dbReference type="SAM" id="SignalP"/>
    </source>
</evidence>
<keyword evidence="2" id="KW-1133">Transmembrane helix</keyword>
<proteinExistence type="predicted"/>
<feature type="region of interest" description="Disordered" evidence="1">
    <location>
        <begin position="865"/>
        <end position="884"/>
    </location>
</feature>
<evidence type="ECO:0000259" key="4">
    <source>
        <dbReference type="Pfam" id="PF19407"/>
    </source>
</evidence>
<feature type="domain" description="DUF5979" evidence="4">
    <location>
        <begin position="1792"/>
        <end position="1885"/>
    </location>
</feature>
<gene>
    <name evidence="5" type="ORF">SAMN06295964_1637</name>
</gene>
<evidence type="ECO:0000313" key="5">
    <source>
        <dbReference type="EMBL" id="SKB07285.1"/>
    </source>
</evidence>
<dbReference type="OrthoDB" id="3751233at2"/>
<keyword evidence="2" id="KW-0472">Membrane</keyword>
<evidence type="ECO:0000256" key="2">
    <source>
        <dbReference type="SAM" id="Phobius"/>
    </source>
</evidence>
<feature type="chain" id="PRO_5039258778" evidence="3">
    <location>
        <begin position="28"/>
        <end position="2380"/>
    </location>
</feature>
<feature type="domain" description="DUF5979" evidence="4">
    <location>
        <begin position="2224"/>
        <end position="2328"/>
    </location>
</feature>
<reference evidence="6" key="1">
    <citation type="submission" date="2017-02" db="EMBL/GenBank/DDBJ databases">
        <authorList>
            <person name="Varghese N."/>
            <person name="Submissions S."/>
        </authorList>
    </citation>
    <scope>NUCLEOTIDE SEQUENCE [LARGE SCALE GENOMIC DNA]</scope>
    <source>
        <strain evidence="6">9H-4</strain>
    </source>
</reference>
<dbReference type="InterPro" id="IPR046022">
    <property type="entry name" value="DUF5979"/>
</dbReference>
<feature type="signal peptide" evidence="3">
    <location>
        <begin position="1"/>
        <end position="27"/>
    </location>
</feature>
<accession>A0A1T4Z162</accession>
<feature type="domain" description="DUF5979" evidence="4">
    <location>
        <begin position="2013"/>
        <end position="2103"/>
    </location>
</feature>
<protein>
    <submittedName>
        <fullName evidence="5">Conserved repeat domain-containing protein</fullName>
    </submittedName>
</protein>
<name>A0A1T4Z162_9ACTN</name>
<feature type="domain" description="DUF5979" evidence="4">
    <location>
        <begin position="1890"/>
        <end position="1999"/>
    </location>
</feature>
<feature type="domain" description="DUF5979" evidence="4">
    <location>
        <begin position="2111"/>
        <end position="2220"/>
    </location>
</feature>
<organism evidence="5 6">
    <name type="scientific">Aeromicrobium choanae</name>
    <dbReference type="NCBI Taxonomy" id="1736691"/>
    <lineage>
        <taxon>Bacteria</taxon>
        <taxon>Bacillati</taxon>
        <taxon>Actinomycetota</taxon>
        <taxon>Actinomycetes</taxon>
        <taxon>Propionibacteriales</taxon>
        <taxon>Nocardioidaceae</taxon>
        <taxon>Aeromicrobium</taxon>
    </lineage>
</organism>